<evidence type="ECO:0000313" key="1">
    <source>
        <dbReference type="EMBL" id="MEE6259379.1"/>
    </source>
</evidence>
<accession>A0ABU7RSB6</accession>
<gene>
    <name evidence="1" type="ORF">V1633_12860</name>
</gene>
<reference evidence="1 2" key="1">
    <citation type="submission" date="2024-01" db="EMBL/GenBank/DDBJ databases">
        <title>Genome insights into Plantactinospora sonchi sp. nov.</title>
        <authorList>
            <person name="Wang L."/>
        </authorList>
    </citation>
    <scope>NUCLEOTIDE SEQUENCE [LARGE SCALE GENOMIC DNA]</scope>
    <source>
        <strain evidence="1 2">NEAU-QY2</strain>
    </source>
</reference>
<proteinExistence type="predicted"/>
<name>A0ABU7RSB6_9ACTN</name>
<protein>
    <submittedName>
        <fullName evidence="1">Uncharacterized protein</fullName>
    </submittedName>
</protein>
<keyword evidence="2" id="KW-1185">Reference proteome</keyword>
<sequence>MGRPVDQDSDVERLLYELCVGLGFCLPPDDIRRLRESPPADVDSFTDAVFEAEGMGDMSHTDLRRQVRDVVDRHMSRWTATAVQATGEESDERRTSS</sequence>
<dbReference type="Proteomes" id="UP001332243">
    <property type="component" value="Unassembled WGS sequence"/>
</dbReference>
<evidence type="ECO:0000313" key="2">
    <source>
        <dbReference type="Proteomes" id="UP001332243"/>
    </source>
</evidence>
<dbReference type="EMBL" id="JAZGQK010000010">
    <property type="protein sequence ID" value="MEE6259379.1"/>
    <property type="molecule type" value="Genomic_DNA"/>
</dbReference>
<comment type="caution">
    <text evidence="1">The sequence shown here is derived from an EMBL/GenBank/DDBJ whole genome shotgun (WGS) entry which is preliminary data.</text>
</comment>
<organism evidence="1 2">
    <name type="scientific">Plantactinospora sonchi</name>
    <dbReference type="NCBI Taxonomy" id="1544735"/>
    <lineage>
        <taxon>Bacteria</taxon>
        <taxon>Bacillati</taxon>
        <taxon>Actinomycetota</taxon>
        <taxon>Actinomycetes</taxon>
        <taxon>Micromonosporales</taxon>
        <taxon>Micromonosporaceae</taxon>
        <taxon>Plantactinospora</taxon>
    </lineage>
</organism>
<dbReference type="RefSeq" id="WP_331214501.1">
    <property type="nucleotide sequence ID" value="NZ_JAZGQK010000010.1"/>
</dbReference>